<dbReference type="Proteomes" id="UP000273898">
    <property type="component" value="Unassembled WGS sequence"/>
</dbReference>
<dbReference type="AlphaFoldDB" id="A0A497YG06"/>
<evidence type="ECO:0000313" key="3">
    <source>
        <dbReference type="Proteomes" id="UP000273898"/>
    </source>
</evidence>
<evidence type="ECO:0000313" key="2">
    <source>
        <dbReference type="EMBL" id="TFB31599.1"/>
    </source>
</evidence>
<name>A0A497YG06_9SPHI</name>
<evidence type="ECO:0000313" key="4">
    <source>
        <dbReference type="Proteomes" id="UP000297429"/>
    </source>
</evidence>
<dbReference type="OrthoDB" id="771285at2"/>
<dbReference type="EMBL" id="RCCK01000010">
    <property type="protein sequence ID" value="RLJ80329.1"/>
    <property type="molecule type" value="Genomic_DNA"/>
</dbReference>
<evidence type="ECO:0008006" key="5">
    <source>
        <dbReference type="Google" id="ProtNLM"/>
    </source>
</evidence>
<protein>
    <recommendedName>
        <fullName evidence="5">DUF4377 domain-containing protein</fullName>
    </recommendedName>
</protein>
<gene>
    <name evidence="1" type="ORF">BCL90_1084</name>
    <name evidence="2" type="ORF">E3V97_13515</name>
</gene>
<dbReference type="RefSeq" id="WP_121282933.1">
    <property type="nucleotide sequence ID" value="NZ_RCCK01000010.1"/>
</dbReference>
<dbReference type="EMBL" id="SOPX01000002">
    <property type="protein sequence ID" value="TFB31599.1"/>
    <property type="molecule type" value="Genomic_DNA"/>
</dbReference>
<accession>A0A497YG06</accession>
<evidence type="ECO:0000313" key="1">
    <source>
        <dbReference type="EMBL" id="RLJ80329.1"/>
    </source>
</evidence>
<proteinExistence type="predicted"/>
<keyword evidence="4" id="KW-1185">Reference proteome</keyword>
<reference evidence="1 3" key="1">
    <citation type="submission" date="2018-10" db="EMBL/GenBank/DDBJ databases">
        <title>Genomic Encyclopedia of Archaeal and Bacterial Type Strains, Phase II (KMG-II): from individual species to whole genera.</title>
        <authorList>
            <person name="Goeker M."/>
        </authorList>
    </citation>
    <scope>NUCLEOTIDE SEQUENCE [LARGE SCALE GENOMIC DNA]</scope>
    <source>
        <strain evidence="1 3">DSM 19624</strain>
    </source>
</reference>
<dbReference type="Proteomes" id="UP000297429">
    <property type="component" value="Unassembled WGS sequence"/>
</dbReference>
<organism evidence="1 3">
    <name type="scientific">Pedobacter alluvionis</name>
    <dbReference type="NCBI Taxonomy" id="475253"/>
    <lineage>
        <taxon>Bacteria</taxon>
        <taxon>Pseudomonadati</taxon>
        <taxon>Bacteroidota</taxon>
        <taxon>Sphingobacteriia</taxon>
        <taxon>Sphingobacteriales</taxon>
        <taxon>Sphingobacteriaceae</taxon>
        <taxon>Pedobacter</taxon>
    </lineage>
</organism>
<sequence length="133" mass="14998">MLKKLHVLGLLVLIYSSCKEKPPFQPDYENAVGSVIGSENCQSIPSENAWLIQFAEPNTGNKTYGENITYNGKAYSNVVKTYQLPDSSKIVGKRYLFEFYLDGKSTQQECSVTDPVNFNILKIRLKNIIRVAN</sequence>
<comment type="caution">
    <text evidence="1">The sequence shown here is derived from an EMBL/GenBank/DDBJ whole genome shotgun (WGS) entry which is preliminary data.</text>
</comment>
<reference evidence="2 4" key="2">
    <citation type="submission" date="2019-03" db="EMBL/GenBank/DDBJ databases">
        <authorList>
            <person name="He R.-H."/>
        </authorList>
    </citation>
    <scope>NUCLEOTIDE SEQUENCE [LARGE SCALE GENOMIC DNA]</scope>
    <source>
        <strain evidence="2 4">DSM 19624</strain>
    </source>
</reference>